<evidence type="ECO:0000313" key="3">
    <source>
        <dbReference type="Proteomes" id="UP001648503"/>
    </source>
</evidence>
<dbReference type="Proteomes" id="UP001648503">
    <property type="component" value="Unassembled WGS sequence"/>
</dbReference>
<protein>
    <submittedName>
        <fullName evidence="2">Uncharacterized protein</fullName>
    </submittedName>
</protein>
<proteinExistence type="predicted"/>
<feature type="compositionally biased region" description="Basic and acidic residues" evidence="1">
    <location>
        <begin position="90"/>
        <end position="105"/>
    </location>
</feature>
<reference evidence="2 3" key="1">
    <citation type="submission" date="2021-02" db="EMBL/GenBank/DDBJ databases">
        <title>Variation within the Batrachochytrium salamandrivorans European outbreak.</title>
        <authorList>
            <person name="Kelly M."/>
            <person name="Pasmans F."/>
            <person name="Shea T.P."/>
            <person name="Munoz J.F."/>
            <person name="Carranza S."/>
            <person name="Cuomo C.A."/>
            <person name="Martel A."/>
        </authorList>
    </citation>
    <scope>NUCLEOTIDE SEQUENCE [LARGE SCALE GENOMIC DNA]</scope>
    <source>
        <strain evidence="2 3">AMFP18/2</strain>
    </source>
</reference>
<comment type="caution">
    <text evidence="2">The sequence shown here is derived from an EMBL/GenBank/DDBJ whole genome shotgun (WGS) entry which is preliminary data.</text>
</comment>
<evidence type="ECO:0000313" key="2">
    <source>
        <dbReference type="EMBL" id="KAH6591093.1"/>
    </source>
</evidence>
<accession>A0ABQ8F2V7</accession>
<dbReference type="EMBL" id="JAFCIX010000418">
    <property type="protein sequence ID" value="KAH6591093.1"/>
    <property type="molecule type" value="Genomic_DNA"/>
</dbReference>
<keyword evidence="3" id="KW-1185">Reference proteome</keyword>
<organism evidence="2 3">
    <name type="scientific">Batrachochytrium salamandrivorans</name>
    <dbReference type="NCBI Taxonomy" id="1357716"/>
    <lineage>
        <taxon>Eukaryota</taxon>
        <taxon>Fungi</taxon>
        <taxon>Fungi incertae sedis</taxon>
        <taxon>Chytridiomycota</taxon>
        <taxon>Chytridiomycota incertae sedis</taxon>
        <taxon>Chytridiomycetes</taxon>
        <taxon>Rhizophydiales</taxon>
        <taxon>Rhizophydiales incertae sedis</taxon>
        <taxon>Batrachochytrium</taxon>
    </lineage>
</organism>
<evidence type="ECO:0000256" key="1">
    <source>
        <dbReference type="SAM" id="MobiDB-lite"/>
    </source>
</evidence>
<name>A0ABQ8F2V7_9FUNG</name>
<gene>
    <name evidence="2" type="ORF">BASA50_009094</name>
</gene>
<sequence>MVPLSTTSYPNTVVPLSPTSYPNTMVPLPTTSDHNTMVPLPTTLDPNAMVFTNYEFGSSSRQQLNTLPPNSSLLASTMNTTSFTGIGAPRRNEQGSYERDVPDDRPPHISGSCIQIANKTCSVLGCVGSRILSAIDYISNCAADVLGITAPRYDIWFADAHQFQAQLLSEEKVPYVLELPHAYPPMDHLLKDPHAQMDQVVVDMQQFPPNSRNELE</sequence>
<feature type="region of interest" description="Disordered" evidence="1">
    <location>
        <begin position="83"/>
        <end position="105"/>
    </location>
</feature>